<dbReference type="Proteomes" id="UP000887540">
    <property type="component" value="Unplaced"/>
</dbReference>
<dbReference type="PANTHER" id="PTHR44177:SF1">
    <property type="entry name" value="TETRATRICOPEPTIDE REPEAT PROTEIN 8"/>
    <property type="match status" value="1"/>
</dbReference>
<dbReference type="InterPro" id="IPR028796">
    <property type="entry name" value="BBS8"/>
</dbReference>
<keyword evidence="1" id="KW-0802">TPR repeat</keyword>
<sequence length="160" mass="18041">MGVNNAELYMNIGLCCFYCQQLDLAIACIDQAHAIATDDVQADLWYNTAHIALANGDIKMADRCLRLALAANPEHAESMCNLGILKMREGKVTQARNWFHSASNKGPHLFEAHFNLALLCYQMGLYEEAYTYAKKSIEVFPEHVYSKNLCEHIEKLLIQA</sequence>
<feature type="repeat" description="TPR" evidence="1">
    <location>
        <begin position="110"/>
        <end position="143"/>
    </location>
</feature>
<dbReference type="GO" id="GO:0097730">
    <property type="term" value="C:non-motile cilium"/>
    <property type="evidence" value="ECO:0007669"/>
    <property type="project" value="TreeGrafter"/>
</dbReference>
<dbReference type="Gene3D" id="1.25.40.10">
    <property type="entry name" value="Tetratricopeptide repeat domain"/>
    <property type="match status" value="1"/>
</dbReference>
<dbReference type="PROSITE" id="PS50005">
    <property type="entry name" value="TPR"/>
    <property type="match status" value="1"/>
</dbReference>
<accession>A0A914DA24</accession>
<dbReference type="InterPro" id="IPR019734">
    <property type="entry name" value="TPR_rpt"/>
</dbReference>
<reference evidence="3" key="1">
    <citation type="submission" date="2022-11" db="UniProtKB">
        <authorList>
            <consortium name="WormBaseParasite"/>
        </authorList>
    </citation>
    <scope>IDENTIFICATION</scope>
</reference>
<dbReference type="GO" id="GO:0034464">
    <property type="term" value="C:BBSome"/>
    <property type="evidence" value="ECO:0007669"/>
    <property type="project" value="InterPro"/>
</dbReference>
<protein>
    <submittedName>
        <fullName evidence="3">Tetratricopeptide repeat protein</fullName>
    </submittedName>
</protein>
<evidence type="ECO:0000256" key="1">
    <source>
        <dbReference type="PROSITE-ProRule" id="PRU00339"/>
    </source>
</evidence>
<evidence type="ECO:0000313" key="2">
    <source>
        <dbReference type="Proteomes" id="UP000887540"/>
    </source>
</evidence>
<dbReference type="WBParaSite" id="ACRNAN_scaffold20514.g28622.t1">
    <property type="protein sequence ID" value="ACRNAN_scaffold20514.g28622.t1"/>
    <property type="gene ID" value="ACRNAN_scaffold20514.g28622"/>
</dbReference>
<dbReference type="GO" id="GO:0036064">
    <property type="term" value="C:ciliary basal body"/>
    <property type="evidence" value="ECO:0007669"/>
    <property type="project" value="TreeGrafter"/>
</dbReference>
<proteinExistence type="predicted"/>
<dbReference type="GO" id="GO:1905515">
    <property type="term" value="P:non-motile cilium assembly"/>
    <property type="evidence" value="ECO:0007669"/>
    <property type="project" value="InterPro"/>
</dbReference>
<dbReference type="Pfam" id="PF13432">
    <property type="entry name" value="TPR_16"/>
    <property type="match status" value="1"/>
</dbReference>
<name>A0A914DA24_9BILA</name>
<dbReference type="SUPFAM" id="SSF48452">
    <property type="entry name" value="TPR-like"/>
    <property type="match status" value="1"/>
</dbReference>
<dbReference type="InterPro" id="IPR011990">
    <property type="entry name" value="TPR-like_helical_dom_sf"/>
</dbReference>
<dbReference type="SMART" id="SM00028">
    <property type="entry name" value="TPR"/>
    <property type="match status" value="4"/>
</dbReference>
<dbReference type="AlphaFoldDB" id="A0A914DA24"/>
<organism evidence="2 3">
    <name type="scientific">Acrobeloides nanus</name>
    <dbReference type="NCBI Taxonomy" id="290746"/>
    <lineage>
        <taxon>Eukaryota</taxon>
        <taxon>Metazoa</taxon>
        <taxon>Ecdysozoa</taxon>
        <taxon>Nematoda</taxon>
        <taxon>Chromadorea</taxon>
        <taxon>Rhabditida</taxon>
        <taxon>Tylenchina</taxon>
        <taxon>Cephalobomorpha</taxon>
        <taxon>Cephaloboidea</taxon>
        <taxon>Cephalobidae</taxon>
        <taxon>Acrobeloides</taxon>
    </lineage>
</organism>
<dbReference type="Pfam" id="PF00515">
    <property type="entry name" value="TPR_1"/>
    <property type="match status" value="1"/>
</dbReference>
<keyword evidence="2" id="KW-1185">Reference proteome</keyword>
<dbReference type="Pfam" id="PF13181">
    <property type="entry name" value="TPR_8"/>
    <property type="match status" value="1"/>
</dbReference>
<dbReference type="PANTHER" id="PTHR44177">
    <property type="entry name" value="TETRATRICOPEPTIDE REPEAT PROTEIN 8"/>
    <property type="match status" value="1"/>
</dbReference>
<evidence type="ECO:0000313" key="3">
    <source>
        <dbReference type="WBParaSite" id="ACRNAN_scaffold20514.g28622.t1"/>
    </source>
</evidence>